<dbReference type="KEGG" id="nsn:EXE58_08620"/>
<dbReference type="Proteomes" id="UP000294853">
    <property type="component" value="Chromosome"/>
</dbReference>
<protein>
    <submittedName>
        <fullName evidence="1">Uncharacterized protein</fullName>
    </submittedName>
</protein>
<dbReference type="OrthoDB" id="3788142at2"/>
<name>A0A4P7IEF3_9ACTN</name>
<dbReference type="AlphaFoldDB" id="A0A4P7IEF3"/>
<gene>
    <name evidence="1" type="ORF">EXE58_08620</name>
</gene>
<evidence type="ECO:0000313" key="2">
    <source>
        <dbReference type="Proteomes" id="UP000294853"/>
    </source>
</evidence>
<dbReference type="RefSeq" id="WP_135267499.1">
    <property type="nucleotide sequence ID" value="NZ_CP038436.1"/>
</dbReference>
<proteinExistence type="predicted"/>
<reference evidence="1 2" key="1">
    <citation type="submission" date="2019-03" db="EMBL/GenBank/DDBJ databases">
        <title>Three New Species of Nocardioides, Nocardioides euryhalodurans sp. nov., Nocardioides seonyuensis sp. nov. and Nocardioides eburneoflavus sp. nov. Iolated from Soil.</title>
        <authorList>
            <person name="Roh S.G."/>
            <person name="Lee C."/>
            <person name="Kim M.-K."/>
            <person name="Kim S.B."/>
        </authorList>
    </citation>
    <scope>NUCLEOTIDE SEQUENCE [LARGE SCALE GENOMIC DNA]</scope>
    <source>
        <strain evidence="1 2">MMS17-SY207-3</strain>
    </source>
</reference>
<dbReference type="EMBL" id="CP038436">
    <property type="protein sequence ID" value="QBX55508.1"/>
    <property type="molecule type" value="Genomic_DNA"/>
</dbReference>
<evidence type="ECO:0000313" key="1">
    <source>
        <dbReference type="EMBL" id="QBX55508.1"/>
    </source>
</evidence>
<accession>A0A4P7IEF3</accession>
<sequence>MPITMRPDAVRAGWVYAHNAAAELHGARGRRSDAAGHAMADLTSCLSDAASDMDGVLEVVLGVIAEHGTNVEDCITDFEATDGNSAGEFHGLSR</sequence>
<organism evidence="1 2">
    <name type="scientific">Nocardioides seonyuensis</name>
    <dbReference type="NCBI Taxonomy" id="2518371"/>
    <lineage>
        <taxon>Bacteria</taxon>
        <taxon>Bacillati</taxon>
        <taxon>Actinomycetota</taxon>
        <taxon>Actinomycetes</taxon>
        <taxon>Propionibacteriales</taxon>
        <taxon>Nocardioidaceae</taxon>
        <taxon>Nocardioides</taxon>
    </lineage>
</organism>
<keyword evidence="2" id="KW-1185">Reference proteome</keyword>